<keyword evidence="4" id="KW-1185">Reference proteome</keyword>
<sequence>MVCCLAGSSWTDRFIARRDPPPSSSSTRACHRSLVLAGMGACCCSCCSCCGPLAMRGRCCRQGAPGALRRGPEPMTLLLLLLALLVPTVLVLLAGLLPRGQLQEVARPSFVAFSALAGQKPGLGCMARRCGTGLLACGLLSPFGCLRSLLCFARCGDDTSCDFRCEMEARDDVRLGSFMQCCADHGCLRSYPPDCFPAAECRHGNCNATDDETEASLIDLEQIQGEWWTVNGLNPHYDYYFCQHQRIGRDRGGWVNNVTYGITSHRQQLSNSLQLSMSKPGVLVMTYQETLLKPQVETWRVVSWPHADWMFVLWCGENPVIHYSGGFLLSRHRSIHSLPEGVRRGIDADLKPLGMQLLDLQAQDNEACPASAGTAEDGSP</sequence>
<reference evidence="3" key="1">
    <citation type="submission" date="2021-02" db="EMBL/GenBank/DDBJ databases">
        <authorList>
            <person name="Dougan E. K."/>
            <person name="Rhodes N."/>
            <person name="Thang M."/>
            <person name="Chan C."/>
        </authorList>
    </citation>
    <scope>NUCLEOTIDE SEQUENCE</scope>
</reference>
<accession>A0A813HXZ1</accession>
<feature type="transmembrane region" description="Helical" evidence="1">
    <location>
        <begin position="34"/>
        <end position="55"/>
    </location>
</feature>
<keyword evidence="1" id="KW-0812">Transmembrane</keyword>
<dbReference type="InterPro" id="IPR010788">
    <property type="entry name" value="VDE_dom"/>
</dbReference>
<proteinExistence type="predicted"/>
<name>A0A813HXZ1_POLGL</name>
<gene>
    <name evidence="3" type="ORF">PGLA1383_LOCUS57508</name>
</gene>
<organism evidence="3 4">
    <name type="scientific">Polarella glacialis</name>
    <name type="common">Dinoflagellate</name>
    <dbReference type="NCBI Taxonomy" id="89957"/>
    <lineage>
        <taxon>Eukaryota</taxon>
        <taxon>Sar</taxon>
        <taxon>Alveolata</taxon>
        <taxon>Dinophyceae</taxon>
        <taxon>Suessiales</taxon>
        <taxon>Suessiaceae</taxon>
        <taxon>Polarella</taxon>
    </lineage>
</organism>
<dbReference type="InterPro" id="IPR012674">
    <property type="entry name" value="Calycin"/>
</dbReference>
<dbReference type="InterPro" id="IPR044682">
    <property type="entry name" value="VDE"/>
</dbReference>
<dbReference type="OrthoDB" id="10258187at2759"/>
<dbReference type="SUPFAM" id="SSF50814">
    <property type="entry name" value="Lipocalins"/>
    <property type="match status" value="1"/>
</dbReference>
<evidence type="ECO:0000313" key="4">
    <source>
        <dbReference type="Proteomes" id="UP000654075"/>
    </source>
</evidence>
<feature type="domain" description="VDE lipocalin" evidence="2">
    <location>
        <begin position="125"/>
        <end position="365"/>
    </location>
</feature>
<dbReference type="GO" id="GO:0010028">
    <property type="term" value="P:xanthophyll cycle"/>
    <property type="evidence" value="ECO:0007669"/>
    <property type="project" value="InterPro"/>
</dbReference>
<dbReference type="Pfam" id="PF07137">
    <property type="entry name" value="VDE"/>
    <property type="match status" value="1"/>
</dbReference>
<dbReference type="EMBL" id="CAJNNV010033276">
    <property type="protein sequence ID" value="CAE8643139.1"/>
    <property type="molecule type" value="Genomic_DNA"/>
</dbReference>
<protein>
    <recommendedName>
        <fullName evidence="2">VDE lipocalin domain-containing protein</fullName>
    </recommendedName>
</protein>
<evidence type="ECO:0000256" key="1">
    <source>
        <dbReference type="SAM" id="Phobius"/>
    </source>
</evidence>
<comment type="caution">
    <text evidence="3">The sequence shown here is derived from an EMBL/GenBank/DDBJ whole genome shotgun (WGS) entry which is preliminary data.</text>
</comment>
<evidence type="ECO:0000259" key="2">
    <source>
        <dbReference type="Pfam" id="PF07137"/>
    </source>
</evidence>
<dbReference type="Gene3D" id="2.40.128.20">
    <property type="match status" value="1"/>
</dbReference>
<evidence type="ECO:0000313" key="3">
    <source>
        <dbReference type="EMBL" id="CAE8643139.1"/>
    </source>
</evidence>
<keyword evidence="1" id="KW-0472">Membrane</keyword>
<keyword evidence="1" id="KW-1133">Transmembrane helix</keyword>
<dbReference type="PANTHER" id="PTHR33970">
    <property type="entry name" value="VIOLAXANTHIN DE-EPOXIDASE, CHLOROPLASTIC-RELATED"/>
    <property type="match status" value="1"/>
</dbReference>
<dbReference type="AlphaFoldDB" id="A0A813HXZ1"/>
<feature type="transmembrane region" description="Helical" evidence="1">
    <location>
        <begin position="76"/>
        <end position="97"/>
    </location>
</feature>
<dbReference type="GO" id="GO:0046422">
    <property type="term" value="F:violaxanthin de-epoxidase activity"/>
    <property type="evidence" value="ECO:0007669"/>
    <property type="project" value="InterPro"/>
</dbReference>
<dbReference type="Proteomes" id="UP000654075">
    <property type="component" value="Unassembled WGS sequence"/>
</dbReference>